<reference evidence="11 12" key="1">
    <citation type="submission" date="2011-09" db="EMBL/GenBank/DDBJ databases">
        <title>The Genome Sequence of Bacillus smithii 7_3_47FAA.</title>
        <authorList>
            <consortium name="The Broad Institute Genome Sequencing Platform"/>
            <person name="Earl A."/>
            <person name="Ward D."/>
            <person name="Feldgarden M."/>
            <person name="Gevers D."/>
            <person name="Daigneault M."/>
            <person name="Strauss J."/>
            <person name="Allen-Vercoe E."/>
            <person name="Young S.K."/>
            <person name="Zeng Q."/>
            <person name="Gargeya S."/>
            <person name="Fitzgerald M."/>
            <person name="Haas B."/>
            <person name="Abouelleil A."/>
            <person name="Alvarado L."/>
            <person name="Arachchi H.M."/>
            <person name="Berlin A."/>
            <person name="Brown A."/>
            <person name="Chapman S.B."/>
            <person name="Chen Z."/>
            <person name="Dunbar C."/>
            <person name="Freedman E."/>
            <person name="Gearin G."/>
            <person name="Goldberg J."/>
            <person name="Griggs A."/>
            <person name="Gujja S."/>
            <person name="Heiman D."/>
            <person name="Howarth C."/>
            <person name="Larson L."/>
            <person name="Lui A."/>
            <person name="MacDonald P.J.P."/>
            <person name="Montmayeur A."/>
            <person name="Murphy C."/>
            <person name="Neiman D."/>
            <person name="Pearson M."/>
            <person name="Priest M."/>
            <person name="Roberts A."/>
            <person name="Saif S."/>
            <person name="Shea T."/>
            <person name="Shenoy N."/>
            <person name="Sisk P."/>
            <person name="Stolte C."/>
            <person name="Sykes S."/>
            <person name="Wortman J."/>
            <person name="Nusbaum C."/>
            <person name="Birren B."/>
        </authorList>
    </citation>
    <scope>NUCLEOTIDE SEQUENCE [LARGE SCALE GENOMIC DNA]</scope>
    <source>
        <strain evidence="11 12">7_3_47FAA</strain>
    </source>
</reference>
<evidence type="ECO:0000256" key="4">
    <source>
        <dbReference type="ARBA" id="ARBA00022490"/>
    </source>
</evidence>
<dbReference type="InterPro" id="IPR036968">
    <property type="entry name" value="Enolpyruvate_Tfrase_sf"/>
</dbReference>
<dbReference type="FunFam" id="3.65.10.10:FF:000005">
    <property type="entry name" value="3-phosphoshikimate 1-carboxyvinyltransferase"/>
    <property type="match status" value="1"/>
</dbReference>
<proteinExistence type="inferred from homology"/>
<feature type="binding site" evidence="9">
    <location>
        <position position="385"/>
    </location>
    <ligand>
        <name>phosphoenolpyruvate</name>
        <dbReference type="ChEBI" id="CHEBI:58702"/>
    </ligand>
</feature>
<comment type="pathway">
    <text evidence="2 9">Metabolic intermediate biosynthesis; chorismate biosynthesis; chorismate from D-erythrose 4-phosphate and phosphoenolpyruvate: step 6/7.</text>
</comment>
<dbReference type="SUPFAM" id="SSF55205">
    <property type="entry name" value="EPT/RTPC-like"/>
    <property type="match status" value="1"/>
</dbReference>
<comment type="catalytic activity">
    <reaction evidence="8">
        <text>3-phosphoshikimate + phosphoenolpyruvate = 5-O-(1-carboxyvinyl)-3-phosphoshikimate + phosphate</text>
        <dbReference type="Rhea" id="RHEA:21256"/>
        <dbReference type="ChEBI" id="CHEBI:43474"/>
        <dbReference type="ChEBI" id="CHEBI:57701"/>
        <dbReference type="ChEBI" id="CHEBI:58702"/>
        <dbReference type="ChEBI" id="CHEBI:145989"/>
        <dbReference type="EC" id="2.5.1.19"/>
    </reaction>
    <physiologicalReaction direction="left-to-right" evidence="8">
        <dbReference type="Rhea" id="RHEA:21257"/>
    </physiologicalReaction>
</comment>
<feature type="binding site" evidence="9">
    <location>
        <position position="312"/>
    </location>
    <ligand>
        <name>3-phosphoshikimate</name>
        <dbReference type="ChEBI" id="CHEBI:145989"/>
    </ligand>
</feature>
<feature type="binding site" evidence="9">
    <location>
        <position position="20"/>
    </location>
    <ligand>
        <name>3-phosphoshikimate</name>
        <dbReference type="ChEBI" id="CHEBI:145989"/>
    </ligand>
</feature>
<evidence type="ECO:0000313" key="12">
    <source>
        <dbReference type="Proteomes" id="UP000011747"/>
    </source>
</evidence>
<dbReference type="InterPro" id="IPR013792">
    <property type="entry name" value="RNA3'P_cycl/enolpyr_Trfase_a/b"/>
</dbReference>
<dbReference type="HAMAP" id="MF_00210">
    <property type="entry name" value="EPSP_synth"/>
    <property type="match status" value="1"/>
</dbReference>
<keyword evidence="7 9" id="KW-0057">Aromatic amino acid biosynthesis</keyword>
<evidence type="ECO:0000256" key="7">
    <source>
        <dbReference type="ARBA" id="ARBA00023141"/>
    </source>
</evidence>
<gene>
    <name evidence="9" type="primary">aroA</name>
    <name evidence="11" type="ORF">HMPREF1015_00072</name>
</gene>
<feature type="active site" description="Proton acceptor" evidence="9">
    <location>
        <position position="312"/>
    </location>
</feature>
<keyword evidence="12" id="KW-1185">Reference proteome</keyword>
<dbReference type="Gene3D" id="3.65.10.10">
    <property type="entry name" value="Enolpyruvate transferase domain"/>
    <property type="match status" value="2"/>
</dbReference>
<feature type="binding site" evidence="9">
    <location>
        <position position="20"/>
    </location>
    <ligand>
        <name>phosphoenolpyruvate</name>
        <dbReference type="ChEBI" id="CHEBI:58702"/>
    </ligand>
</feature>
<feature type="binding site" evidence="9">
    <location>
        <position position="343"/>
    </location>
    <ligand>
        <name>phosphoenolpyruvate</name>
        <dbReference type="ChEBI" id="CHEBI:58702"/>
    </ligand>
</feature>
<dbReference type="PIRSF" id="PIRSF000505">
    <property type="entry name" value="EPSPS"/>
    <property type="match status" value="1"/>
</dbReference>
<accession>G9QP55</accession>
<comment type="caution">
    <text evidence="9">Lacks conserved residue(s) required for the propagation of feature annotation.</text>
</comment>
<feature type="binding site" evidence="9">
    <location>
        <position position="120"/>
    </location>
    <ligand>
        <name>phosphoenolpyruvate</name>
        <dbReference type="ChEBI" id="CHEBI:58702"/>
    </ligand>
</feature>
<feature type="domain" description="Enolpyruvate transferase" evidence="10">
    <location>
        <begin position="7"/>
        <end position="420"/>
    </location>
</feature>
<dbReference type="GO" id="GO:0003866">
    <property type="term" value="F:3-phosphoshikimate 1-carboxyvinyltransferase activity"/>
    <property type="evidence" value="ECO:0007669"/>
    <property type="project" value="UniProtKB-UniRule"/>
</dbReference>
<feature type="binding site" evidence="9">
    <location>
        <position position="92"/>
    </location>
    <ligand>
        <name>phosphoenolpyruvate</name>
        <dbReference type="ChEBI" id="CHEBI:58702"/>
    </ligand>
</feature>
<feature type="binding site" evidence="9">
    <location>
        <position position="339"/>
    </location>
    <ligand>
        <name>3-phosphoshikimate</name>
        <dbReference type="ChEBI" id="CHEBI:145989"/>
    </ligand>
</feature>
<keyword evidence="6 9" id="KW-0808">Transferase</keyword>
<keyword evidence="5 9" id="KW-0028">Amino-acid biosynthesis</keyword>
<comment type="function">
    <text evidence="1 9">Catalyzes the transfer of the enolpyruvyl moiety of phosphoenolpyruvate (PEP) to the 5-hydroxyl of shikimate-3-phosphate (S3P) to produce enolpyruvyl shikimate-3-phosphate and inorganic phosphate.</text>
</comment>
<evidence type="ECO:0000256" key="2">
    <source>
        <dbReference type="ARBA" id="ARBA00004811"/>
    </source>
</evidence>
<dbReference type="EC" id="2.5.1.19" evidence="9"/>
<dbReference type="GO" id="GO:0008652">
    <property type="term" value="P:amino acid biosynthetic process"/>
    <property type="evidence" value="ECO:0007669"/>
    <property type="project" value="UniProtKB-KW"/>
</dbReference>
<dbReference type="GO" id="GO:0009073">
    <property type="term" value="P:aromatic amino acid family biosynthetic process"/>
    <property type="evidence" value="ECO:0007669"/>
    <property type="project" value="UniProtKB-KW"/>
</dbReference>
<dbReference type="FunFam" id="3.65.10.10:FF:000006">
    <property type="entry name" value="3-phosphoshikimate 1-carboxyvinyltransferase"/>
    <property type="match status" value="1"/>
</dbReference>
<dbReference type="InterPro" id="IPR023193">
    <property type="entry name" value="EPSP_synthase_CS"/>
</dbReference>
<dbReference type="Proteomes" id="UP000011747">
    <property type="component" value="Unassembled WGS sequence"/>
</dbReference>
<dbReference type="HOGENOM" id="CLU_024321_0_1_9"/>
<comment type="caution">
    <text evidence="11">The sequence shown here is derived from an EMBL/GenBank/DDBJ whole genome shotgun (WGS) entry which is preliminary data.</text>
</comment>
<feature type="binding site" evidence="9">
    <location>
        <position position="21"/>
    </location>
    <ligand>
        <name>3-phosphoshikimate</name>
        <dbReference type="ChEBI" id="CHEBI:145989"/>
    </ligand>
</feature>
<comment type="subcellular location">
    <subcellularLocation>
        <location evidence="9">Cytoplasm</location>
    </subcellularLocation>
</comment>
<comment type="similarity">
    <text evidence="3 9">Belongs to the EPSP synthase family.</text>
</comment>
<evidence type="ECO:0000256" key="9">
    <source>
        <dbReference type="HAMAP-Rule" id="MF_00210"/>
    </source>
</evidence>
<feature type="binding site" evidence="9">
    <location>
        <position position="167"/>
    </location>
    <ligand>
        <name>3-phosphoshikimate</name>
        <dbReference type="ChEBI" id="CHEBI:145989"/>
    </ligand>
</feature>
<sequence>MRLPHNHSHLRGVIHVPGDKSISHRAIMFGSIAQGKTTIRHFLRGQDCLSTIDCFRKLGVHIEEDGQQITILGKGWEGLEEPKDILYTGNSGTTTRLIMGILAGRPFHSVLMGDESIGRRPMDRVVLPLREMGASISGRENGKFTPISINGGSLRSIHYKMPVASAQVKSALLFAGLQAEGTTVIEEMAPTRDHTEKMIKEFGGECIREGMTISVKGSQSFEGRDIYVPGDISSAAFFLAAGAIIPGSEIILKNVGLNPTRSGIIDVLKEMGADLELSDLSSNGEETGTIVIRYSQLKGIEIGGSLIPRLIDEIPIIALMATQAEGETVIKDAEELKVKETNRIDTVVGELKKLGADIESRKDGMVIRGKTALKGGKVSSFGDHRIGMMLAIAALLSKDPVDLDNPECISVSYPNFFDDLQKLI</sequence>
<name>G9QP55_9BACI</name>
<dbReference type="UniPathway" id="UPA00053">
    <property type="reaction ID" value="UER00089"/>
</dbReference>
<protein>
    <recommendedName>
        <fullName evidence="9">3-phosphoshikimate 1-carboxyvinyltransferase</fullName>
        <ecNumber evidence="9">2.5.1.19</ecNumber>
    </recommendedName>
    <alternativeName>
        <fullName evidence="9">5-enolpyruvylshikimate-3-phosphate synthase</fullName>
        <shortName evidence="9">EPSP synthase</shortName>
        <shortName evidence="9">EPSPS</shortName>
    </alternativeName>
</protein>
<evidence type="ECO:0000256" key="8">
    <source>
        <dbReference type="ARBA" id="ARBA00044633"/>
    </source>
</evidence>
<evidence type="ECO:0000256" key="5">
    <source>
        <dbReference type="ARBA" id="ARBA00022605"/>
    </source>
</evidence>
<dbReference type="NCBIfam" id="TIGR01356">
    <property type="entry name" value="aroA"/>
    <property type="match status" value="1"/>
</dbReference>
<dbReference type="RefSeq" id="WP_003355135.1">
    <property type="nucleotide sequence ID" value="NZ_JH414764.1"/>
</dbReference>
<feature type="binding site" evidence="9">
    <location>
        <position position="165"/>
    </location>
    <ligand>
        <name>3-phosphoshikimate</name>
        <dbReference type="ChEBI" id="CHEBI:145989"/>
    </ligand>
</feature>
<evidence type="ECO:0000256" key="6">
    <source>
        <dbReference type="ARBA" id="ARBA00022679"/>
    </source>
</evidence>
<dbReference type="GO" id="GO:0005737">
    <property type="term" value="C:cytoplasm"/>
    <property type="evidence" value="ECO:0007669"/>
    <property type="project" value="UniProtKB-SubCell"/>
</dbReference>
<comment type="subunit">
    <text evidence="9">Monomer.</text>
</comment>
<dbReference type="PROSITE" id="PS00104">
    <property type="entry name" value="EPSP_SYNTHASE_1"/>
    <property type="match status" value="1"/>
</dbReference>
<evidence type="ECO:0000259" key="10">
    <source>
        <dbReference type="Pfam" id="PF00275"/>
    </source>
</evidence>
<feature type="binding site" evidence="9">
    <location>
        <position position="167"/>
    </location>
    <ligand>
        <name>phosphoenolpyruvate</name>
        <dbReference type="ChEBI" id="CHEBI:58702"/>
    </ligand>
</feature>
<evidence type="ECO:0000256" key="3">
    <source>
        <dbReference type="ARBA" id="ARBA00009948"/>
    </source>
</evidence>
<dbReference type="AlphaFoldDB" id="G9QP55"/>
<dbReference type="EMBL" id="ACWF01000149">
    <property type="protein sequence ID" value="EHL74311.1"/>
    <property type="molecule type" value="Genomic_DNA"/>
</dbReference>
<organism evidence="11 12">
    <name type="scientific">Bacillus smithii 7_3_47FAA</name>
    <dbReference type="NCBI Taxonomy" id="665952"/>
    <lineage>
        <taxon>Bacteria</taxon>
        <taxon>Bacillati</taxon>
        <taxon>Bacillota</taxon>
        <taxon>Bacilli</taxon>
        <taxon>Bacillales</taxon>
        <taxon>Bacillaceae</taxon>
        <taxon>Bacillus</taxon>
    </lineage>
</organism>
<evidence type="ECO:0000313" key="11">
    <source>
        <dbReference type="EMBL" id="EHL74311.1"/>
    </source>
</evidence>
<dbReference type="PROSITE" id="PS00885">
    <property type="entry name" value="EPSP_SYNTHASE_2"/>
    <property type="match status" value="1"/>
</dbReference>
<feature type="binding site" evidence="9">
    <location>
        <position position="25"/>
    </location>
    <ligand>
        <name>3-phosphoshikimate</name>
        <dbReference type="ChEBI" id="CHEBI:145989"/>
    </ligand>
</feature>
<dbReference type="InterPro" id="IPR001986">
    <property type="entry name" value="Enolpyruvate_Tfrase_dom"/>
</dbReference>
<dbReference type="PANTHER" id="PTHR21090">
    <property type="entry name" value="AROM/DEHYDROQUINATE SYNTHASE"/>
    <property type="match status" value="1"/>
</dbReference>
<dbReference type="GO" id="GO:0009423">
    <property type="term" value="P:chorismate biosynthetic process"/>
    <property type="evidence" value="ECO:0007669"/>
    <property type="project" value="UniProtKB-UniRule"/>
</dbReference>
<dbReference type="CDD" id="cd01556">
    <property type="entry name" value="EPSP_synthase"/>
    <property type="match status" value="1"/>
</dbReference>
<dbReference type="PANTHER" id="PTHR21090:SF5">
    <property type="entry name" value="PENTAFUNCTIONAL AROM POLYPEPTIDE"/>
    <property type="match status" value="1"/>
</dbReference>
<dbReference type="Pfam" id="PF00275">
    <property type="entry name" value="EPSP_synthase"/>
    <property type="match status" value="1"/>
</dbReference>
<dbReference type="InterPro" id="IPR006264">
    <property type="entry name" value="EPSP_synthase"/>
</dbReference>
<dbReference type="PATRIC" id="fig|665952.3.peg.2939"/>
<keyword evidence="4 9" id="KW-0963">Cytoplasm</keyword>
<evidence type="ECO:0000256" key="1">
    <source>
        <dbReference type="ARBA" id="ARBA00002174"/>
    </source>
</evidence>